<feature type="region of interest" description="Disordered" evidence="1">
    <location>
        <begin position="348"/>
        <end position="822"/>
    </location>
</feature>
<feature type="compositionally biased region" description="Low complexity" evidence="1">
    <location>
        <begin position="653"/>
        <end position="662"/>
    </location>
</feature>
<feature type="compositionally biased region" description="Polar residues" evidence="1">
    <location>
        <begin position="480"/>
        <end position="489"/>
    </location>
</feature>
<dbReference type="OMA" id="DSHETDY"/>
<feature type="compositionally biased region" description="Low complexity" evidence="1">
    <location>
        <begin position="166"/>
        <end position="183"/>
    </location>
</feature>
<dbReference type="VEuPathDB" id="FungiDB:YALI0_A08165g"/>
<feature type="compositionally biased region" description="Pro residues" evidence="1">
    <location>
        <begin position="957"/>
        <end position="968"/>
    </location>
</feature>
<feature type="compositionally biased region" description="Acidic residues" evidence="1">
    <location>
        <begin position="856"/>
        <end position="868"/>
    </location>
</feature>
<feature type="region of interest" description="Disordered" evidence="1">
    <location>
        <begin position="236"/>
        <end position="263"/>
    </location>
</feature>
<feature type="compositionally biased region" description="Basic and acidic residues" evidence="1">
    <location>
        <begin position="383"/>
        <end position="393"/>
    </location>
</feature>
<feature type="compositionally biased region" description="Basic residues" evidence="1">
    <location>
        <begin position="236"/>
        <end position="255"/>
    </location>
</feature>
<dbReference type="Proteomes" id="UP000182444">
    <property type="component" value="Chromosome 1A"/>
</dbReference>
<feature type="compositionally biased region" description="Polar residues" evidence="1">
    <location>
        <begin position="1335"/>
        <end position="1349"/>
    </location>
</feature>
<sequence>MKRFFHRHQASQSPPMPLCDSHRFDSHDQSAWISLGNGENPDPVPQLPEVPELAPIRFSRMNFEVYSGWKPDKQVIDERADPHETDSHETDYTADRDHHRHKSLRSLQSLDSLGSSSDSLSLPSLPSFASTISDSSLLGICDLDSHSLDSPQSHQTHVSNDTLVQTPSNSHNYTNHSTSSLSHLGDSQKSPAALPSAHSLRKTKSTSFDHSSLQPWELSEDEYNAYKMNALKQIKNRRRQEGKLPTTKKHKHRPPRILVPQSPPKLQLISPLTPTLASAPPSQPPPKLPLPSLAAYTRMQSSQTGGCAVRVDAPNTTHRNASSCTDLTDQADNTFDTSVDFQDTSTFFTTSSSPASASPPTSPLSASTASMRGLQKTTTGEKASSEDKKDRRLISRPMKAFRAAWDGKPDTEVGSTDSAGPDNNPRLKEVDSPIMPRREADPSPDKTPPPDPSPVAPGNPDMAATNCDIFDTSPNPPPSQTLLPQTAVASEQPRVGGNNRSEAELDATPTSDAHHSTCDDPISNEPFRDILEDTHSSDFSDDNDCDNSSDIQDTDATGQDMNGHPRRVSSLSSTTSMRSLDKSRDKPTKDSRELHQLSSITKGLVKNSPFFDLDENRAKSGPRASVPTKGLKAKVGDQHSGSNRNSRGDGDTDSNSTTSDTTNVERDISSAGTNKDTNNTGKSGNSTNDTNNKIDPTNSSSTSTSTSTIKLVQPMHDPSLQQRGSSLRAGAGRSHPDSSTDSVDSFKSTKEIPREFAPDSPPSTSQISTPKKESTNHLSSSVFGSATREPKDDPDQEDFSFVDHSDSVKRSGHKPWDKDDPRVRRSILAEFESDLNDLLLLSKKSPDGEDMHDLEFDPEAEPDANAEAAEDRDTHTATRDTPSHDTIIPVAPPGTASSASTSTTTASTSTSPTPITIPTTADVSEHALGSVTTGIHPTSVSPNTATTSPTSPTYMDAPPPPPADPMPTTPGEALDAETLSRGKKAPSIASTSTTNTSASTPLSLNANKRGLRSVSSSASLKLRTSIFPFKGPASAGVATTPETASMTGSMYSSNTSMYSSGSTLVRDSPAVIMAKTRMRTSLKSFPILYYAVTLSGPVNVKYNIEGATPSGQYGILSLPTAPHPWEKPPEDLALRGVWFLRLVVDSGTNTAGGFLTDKLFVPRDVWSLSTSMSAKVLDKRLYITDEYCRAICEFMAFADSSRTGVKGQSSSAQSIDDALERLDARIDNLSRHQYVLKADGDLIIDLGANSPDSDDTLTPLASSVPSESALHPVMSHPTPSTTPMTSNNRRSSDIGLLANHIFSKKEEKPKEDKDNSSSKLFKRFQRKISLANNHSNENLSISTDKSSNGRAEAPPRTPIDPHHDYGARYFNAISALYSDMEALAHYRFLLQNEARDSQAAKGYSQAVIVEAIDSCFAFSNTICRIILQDVLAMLEVYLEGGKAVLSD</sequence>
<proteinExistence type="predicted"/>
<feature type="region of interest" description="Disordered" evidence="1">
    <location>
        <begin position="1254"/>
        <end position="1291"/>
    </location>
</feature>
<feature type="compositionally biased region" description="Basic and acidic residues" evidence="1">
    <location>
        <begin position="801"/>
        <end position="822"/>
    </location>
</feature>
<dbReference type="VEuPathDB" id="FungiDB:YALI1_A07768g"/>
<gene>
    <name evidence="2" type="ORF">YALI1_A07768g</name>
</gene>
<feature type="compositionally biased region" description="Low complexity" evidence="1">
    <location>
        <begin position="1271"/>
        <end position="1286"/>
    </location>
</feature>
<feature type="compositionally biased region" description="Low complexity" evidence="1">
    <location>
        <begin position="893"/>
        <end position="918"/>
    </location>
</feature>
<feature type="region of interest" description="Disordered" evidence="1">
    <location>
        <begin position="842"/>
        <end position="918"/>
    </location>
</feature>
<dbReference type="RefSeq" id="XP_499866.3">
    <property type="nucleotide sequence ID" value="XM_499866.3"/>
</dbReference>
<feature type="region of interest" description="Disordered" evidence="1">
    <location>
        <begin position="1335"/>
        <end position="1362"/>
    </location>
</feature>
<feature type="compositionally biased region" description="Polar residues" evidence="1">
    <location>
        <begin position="737"/>
        <end position="746"/>
    </location>
</feature>
<feature type="compositionally biased region" description="Basic and acidic residues" evidence="1">
    <location>
        <begin position="844"/>
        <end position="855"/>
    </location>
</feature>
<feature type="compositionally biased region" description="Low complexity" evidence="1">
    <location>
        <begin position="937"/>
        <end position="956"/>
    </location>
</feature>
<feature type="compositionally biased region" description="Basic and acidic residues" evidence="1">
    <location>
        <begin position="425"/>
        <end position="444"/>
    </location>
</feature>
<evidence type="ECO:0000313" key="3">
    <source>
        <dbReference type="Proteomes" id="UP000182444"/>
    </source>
</evidence>
<organism evidence="2 3">
    <name type="scientific">Yarrowia lipolytica</name>
    <name type="common">Candida lipolytica</name>
    <dbReference type="NCBI Taxonomy" id="4952"/>
    <lineage>
        <taxon>Eukaryota</taxon>
        <taxon>Fungi</taxon>
        <taxon>Dikarya</taxon>
        <taxon>Ascomycota</taxon>
        <taxon>Saccharomycotina</taxon>
        <taxon>Dipodascomycetes</taxon>
        <taxon>Dipodascales</taxon>
        <taxon>Dipodascales incertae sedis</taxon>
        <taxon>Yarrowia</taxon>
    </lineage>
</organism>
<feature type="compositionally biased region" description="Basic and acidic residues" evidence="1">
    <location>
        <begin position="526"/>
        <end position="538"/>
    </location>
</feature>
<dbReference type="EMBL" id="CP017553">
    <property type="protein sequence ID" value="AOW00391.1"/>
    <property type="molecule type" value="Genomic_DNA"/>
</dbReference>
<feature type="region of interest" description="Disordered" evidence="1">
    <location>
        <begin position="305"/>
        <end position="329"/>
    </location>
</feature>
<accession>A0A1D8N436</accession>
<feature type="compositionally biased region" description="Pro residues" evidence="1">
    <location>
        <begin position="445"/>
        <end position="457"/>
    </location>
</feature>
<dbReference type="GeneID" id="2905866"/>
<evidence type="ECO:0000313" key="2">
    <source>
        <dbReference type="EMBL" id="AOW00391.1"/>
    </source>
</evidence>
<feature type="compositionally biased region" description="Low complexity" evidence="1">
    <location>
        <begin position="348"/>
        <end position="370"/>
    </location>
</feature>
<feature type="compositionally biased region" description="Basic and acidic residues" evidence="1">
    <location>
        <begin position="80"/>
        <end position="97"/>
    </location>
</feature>
<feature type="compositionally biased region" description="Basic and acidic residues" evidence="1">
    <location>
        <begin position="869"/>
        <end position="883"/>
    </location>
</feature>
<reference evidence="2 3" key="1">
    <citation type="journal article" date="2016" name="PLoS ONE">
        <title>Sequence Assembly of Yarrowia lipolytica Strain W29/CLIB89 Shows Transposable Element Diversity.</title>
        <authorList>
            <person name="Magnan C."/>
            <person name="Yu J."/>
            <person name="Chang I."/>
            <person name="Jahn E."/>
            <person name="Kanomata Y."/>
            <person name="Wu J."/>
            <person name="Zeller M."/>
            <person name="Oakes M."/>
            <person name="Baldi P."/>
            <person name="Sandmeyer S."/>
        </authorList>
    </citation>
    <scope>NUCLEOTIDE SEQUENCE [LARGE SCALE GENOMIC DNA]</scope>
    <source>
        <strain evidence="3">CLIB89(W29)</strain>
    </source>
</reference>
<feature type="compositionally biased region" description="Low complexity" evidence="1">
    <location>
        <begin position="568"/>
        <end position="578"/>
    </location>
</feature>
<evidence type="ECO:0000256" key="1">
    <source>
        <dbReference type="SAM" id="MobiDB-lite"/>
    </source>
</evidence>
<dbReference type="KEGG" id="yli:2905866"/>
<feature type="compositionally biased region" description="Low complexity" evidence="1">
    <location>
        <begin position="676"/>
        <end position="708"/>
    </location>
</feature>
<feature type="region of interest" description="Disordered" evidence="1">
    <location>
        <begin position="932"/>
        <end position="1003"/>
    </location>
</feature>
<feature type="region of interest" description="Disordered" evidence="1">
    <location>
        <begin position="148"/>
        <end position="213"/>
    </location>
</feature>
<feature type="region of interest" description="Disordered" evidence="1">
    <location>
        <begin position="80"/>
        <end position="103"/>
    </location>
</feature>
<feature type="compositionally biased region" description="Basic and acidic residues" evidence="1">
    <location>
        <begin position="579"/>
        <end position="595"/>
    </location>
</feature>
<feature type="compositionally biased region" description="Low complexity" evidence="1">
    <location>
        <begin position="986"/>
        <end position="1003"/>
    </location>
</feature>
<dbReference type="PANTHER" id="PTHR37327">
    <property type="entry name" value="CHROMOSOME 1, WHOLE GENOME SHOTGUN SEQUENCE"/>
    <property type="match status" value="1"/>
</dbReference>
<feature type="compositionally biased region" description="Basic and acidic residues" evidence="1">
    <location>
        <begin position="747"/>
        <end position="757"/>
    </location>
</feature>
<protein>
    <submittedName>
        <fullName evidence="2">Uncharacterized protein</fullName>
    </submittedName>
</protein>
<dbReference type="PANTHER" id="PTHR37327:SF1">
    <property type="entry name" value="MICROTUBULE INTERACTING AND TRANSPORT DOMAIN-CONTAINING PROTEIN"/>
    <property type="match status" value="1"/>
</dbReference>
<feature type="compositionally biased region" description="Polar residues" evidence="1">
    <location>
        <begin position="314"/>
        <end position="329"/>
    </location>
</feature>
<feature type="compositionally biased region" description="Polar residues" evidence="1">
    <location>
        <begin position="148"/>
        <end position="165"/>
    </location>
</feature>
<name>A0A1D8N436_YARLL</name>